<dbReference type="InterPro" id="IPR002509">
    <property type="entry name" value="NODB_dom"/>
</dbReference>
<protein>
    <submittedName>
        <fullName evidence="3">Polysaccharide deacetylase family protein</fullName>
    </submittedName>
</protein>
<dbReference type="Gene3D" id="3.20.20.370">
    <property type="entry name" value="Glycoside hydrolase/deacetylase"/>
    <property type="match status" value="1"/>
</dbReference>
<dbReference type="CDD" id="cd10917">
    <property type="entry name" value="CE4_NodB_like_6s_7s"/>
    <property type="match status" value="1"/>
</dbReference>
<gene>
    <name evidence="3" type="ORF">KDK95_06840</name>
</gene>
<organism evidence="3 4">
    <name type="scientific">Actinospica acidithermotolerans</name>
    <dbReference type="NCBI Taxonomy" id="2828514"/>
    <lineage>
        <taxon>Bacteria</taxon>
        <taxon>Bacillati</taxon>
        <taxon>Actinomycetota</taxon>
        <taxon>Actinomycetes</taxon>
        <taxon>Catenulisporales</taxon>
        <taxon>Actinospicaceae</taxon>
        <taxon>Actinospica</taxon>
    </lineage>
</organism>
<dbReference type="PANTHER" id="PTHR10587">
    <property type="entry name" value="GLYCOSYL TRANSFERASE-RELATED"/>
    <property type="match status" value="1"/>
</dbReference>
<dbReference type="InterPro" id="IPR050248">
    <property type="entry name" value="Polysacc_deacetylase_ArnD"/>
</dbReference>
<dbReference type="SUPFAM" id="SSF88713">
    <property type="entry name" value="Glycoside hydrolase/deacetylase"/>
    <property type="match status" value="1"/>
</dbReference>
<dbReference type="EMBL" id="JAGSOH010000011">
    <property type="protein sequence ID" value="MBR7826016.1"/>
    <property type="molecule type" value="Genomic_DNA"/>
</dbReference>
<reference evidence="3" key="1">
    <citation type="submission" date="2021-04" db="EMBL/GenBank/DDBJ databases">
        <title>Genome based classification of Actinospica acidithermotolerans sp. nov., an actinobacterium isolated from an Indonesian hot spring.</title>
        <authorList>
            <person name="Kusuma A.B."/>
            <person name="Putra K.E."/>
            <person name="Nafisah S."/>
            <person name="Loh J."/>
            <person name="Nouioui I."/>
            <person name="Goodfellow M."/>
        </authorList>
    </citation>
    <scope>NUCLEOTIDE SEQUENCE</scope>
    <source>
        <strain evidence="3">MGRD01-02</strain>
    </source>
</reference>
<dbReference type="PROSITE" id="PS51677">
    <property type="entry name" value="NODB"/>
    <property type="match status" value="1"/>
</dbReference>
<evidence type="ECO:0000313" key="3">
    <source>
        <dbReference type="EMBL" id="MBR7826016.1"/>
    </source>
</evidence>
<keyword evidence="4" id="KW-1185">Reference proteome</keyword>
<dbReference type="AlphaFoldDB" id="A0A941IJS8"/>
<dbReference type="GO" id="GO:0005975">
    <property type="term" value="P:carbohydrate metabolic process"/>
    <property type="evidence" value="ECO:0007669"/>
    <property type="project" value="InterPro"/>
</dbReference>
<comment type="caution">
    <text evidence="3">The sequence shown here is derived from an EMBL/GenBank/DDBJ whole genome shotgun (WGS) entry which is preliminary data.</text>
</comment>
<evidence type="ECO:0000313" key="4">
    <source>
        <dbReference type="Proteomes" id="UP000676325"/>
    </source>
</evidence>
<feature type="region of interest" description="Disordered" evidence="1">
    <location>
        <begin position="179"/>
        <end position="206"/>
    </location>
</feature>
<dbReference type="Pfam" id="PF01522">
    <property type="entry name" value="Polysacc_deac_1"/>
    <property type="match status" value="1"/>
</dbReference>
<proteinExistence type="predicted"/>
<dbReference type="RefSeq" id="WP_212517162.1">
    <property type="nucleotide sequence ID" value="NZ_JAGSOH010000011.1"/>
</dbReference>
<accession>A0A941IJS8</accession>
<evidence type="ECO:0000259" key="2">
    <source>
        <dbReference type="PROSITE" id="PS51677"/>
    </source>
</evidence>
<dbReference type="Proteomes" id="UP000676325">
    <property type="component" value="Unassembled WGS sequence"/>
</dbReference>
<feature type="domain" description="NodB homology" evidence="2">
    <location>
        <begin position="202"/>
        <end position="381"/>
    </location>
</feature>
<sequence length="389" mass="41997">MRFADWSSDDVLLYLLFDGGPMLSGLQLVNQAQYTTRSRSKFRDEEPALLAGVAWTATGYTVSIVDPLNAQTTSRRYGADGATAIADHLTALEEDRRRRVVAVIESSNGTVCDSLLKAGLTVCRADPRHLPAPGPGLGAADDLALAAAAQSDLNSLTRLSRRAGLLTGRLGEVHDAIRRSPAAQQATTEDDRHLRHGRRSSPSIAITFNDGPDPVYTPLVLGILKRFGVSATFFCVGLRAAAHPHIVRQIAEEGHQLGNHTWSRAYLPDLSRTQLAAQIERTADQLESAANSPIPFRPPYGAYTPENAEWLHELDQSVALWDVAPADWAMPGSSVIARRVVARVDGGSIIALHDGGGDRTQTVAALPLIFRKLLKHGYQPTTLDRLTGG</sequence>
<dbReference type="GO" id="GO:0016810">
    <property type="term" value="F:hydrolase activity, acting on carbon-nitrogen (but not peptide) bonds"/>
    <property type="evidence" value="ECO:0007669"/>
    <property type="project" value="InterPro"/>
</dbReference>
<evidence type="ECO:0000256" key="1">
    <source>
        <dbReference type="SAM" id="MobiDB-lite"/>
    </source>
</evidence>
<name>A0A941IJS8_9ACTN</name>
<dbReference type="InterPro" id="IPR011330">
    <property type="entry name" value="Glyco_hydro/deAcase_b/a-brl"/>
</dbReference>